<dbReference type="GO" id="GO:0004222">
    <property type="term" value="F:metalloendopeptidase activity"/>
    <property type="evidence" value="ECO:0007669"/>
    <property type="project" value="TreeGrafter"/>
</dbReference>
<dbReference type="OrthoDB" id="9795421at2"/>
<dbReference type="Proteomes" id="UP000294360">
    <property type="component" value="Chromosome"/>
</dbReference>
<dbReference type="InterPro" id="IPR018392">
    <property type="entry name" value="LysM"/>
</dbReference>
<dbReference type="PANTHER" id="PTHR21666">
    <property type="entry name" value="PEPTIDASE-RELATED"/>
    <property type="match status" value="1"/>
</dbReference>
<evidence type="ECO:0000256" key="3">
    <source>
        <dbReference type="SAM" id="SignalP"/>
    </source>
</evidence>
<dbReference type="SMART" id="SM00257">
    <property type="entry name" value="LysM"/>
    <property type="match status" value="1"/>
</dbReference>
<comment type="similarity">
    <text evidence="1">Belongs to the E.coli NlpD/Haemophilus LppB family.</text>
</comment>
<feature type="compositionally biased region" description="Polar residues" evidence="2">
    <location>
        <begin position="41"/>
        <end position="62"/>
    </location>
</feature>
<dbReference type="PROSITE" id="PS51782">
    <property type="entry name" value="LYSM"/>
    <property type="match status" value="1"/>
</dbReference>
<dbReference type="InterPro" id="IPR011055">
    <property type="entry name" value="Dup_hybrid_motif"/>
</dbReference>
<dbReference type="EMBL" id="LR536450">
    <property type="protein sequence ID" value="VFU10886.1"/>
    <property type="molecule type" value="Genomic_DNA"/>
</dbReference>
<evidence type="ECO:0000259" key="4">
    <source>
        <dbReference type="PROSITE" id="PS51782"/>
    </source>
</evidence>
<name>A0A4U8Z5P7_METTU</name>
<organism evidence="5 6">
    <name type="scientific">Methylocella tundrae</name>
    <dbReference type="NCBI Taxonomy" id="227605"/>
    <lineage>
        <taxon>Bacteria</taxon>
        <taxon>Pseudomonadati</taxon>
        <taxon>Pseudomonadota</taxon>
        <taxon>Alphaproteobacteria</taxon>
        <taxon>Hyphomicrobiales</taxon>
        <taxon>Beijerinckiaceae</taxon>
        <taxon>Methylocella</taxon>
    </lineage>
</organism>
<dbReference type="Gene3D" id="2.70.70.10">
    <property type="entry name" value="Glucose Permease (Domain IIA)"/>
    <property type="match status" value="1"/>
</dbReference>
<dbReference type="SUPFAM" id="SSF54106">
    <property type="entry name" value="LysM domain"/>
    <property type="match status" value="1"/>
</dbReference>
<evidence type="ECO:0000313" key="5">
    <source>
        <dbReference type="EMBL" id="VFU10886.1"/>
    </source>
</evidence>
<dbReference type="Pfam" id="PF01551">
    <property type="entry name" value="Peptidase_M23"/>
    <property type="match status" value="1"/>
</dbReference>
<dbReference type="Gene3D" id="3.10.350.10">
    <property type="entry name" value="LysM domain"/>
    <property type="match status" value="1"/>
</dbReference>
<dbReference type="Pfam" id="PF01476">
    <property type="entry name" value="LysM"/>
    <property type="match status" value="1"/>
</dbReference>
<dbReference type="InterPro" id="IPR050570">
    <property type="entry name" value="Cell_wall_metabolism_enzyme"/>
</dbReference>
<dbReference type="AlphaFoldDB" id="A0A4U8Z5P7"/>
<dbReference type="CDD" id="cd12797">
    <property type="entry name" value="M23_peptidase"/>
    <property type="match status" value="1"/>
</dbReference>
<gene>
    <name evidence="5" type="ORF">MTUNDRAET4_4005</name>
</gene>
<dbReference type="KEGG" id="mtun:MTUNDRAET4_4005"/>
<protein>
    <submittedName>
        <fullName evidence="5">Peptidase M23</fullName>
    </submittedName>
</protein>
<evidence type="ECO:0000313" key="6">
    <source>
        <dbReference type="Proteomes" id="UP000294360"/>
    </source>
</evidence>
<sequence>MSHIASIYCSRVALRVALIAGAAGLLAGCAGSERMADPFSNPFQTSDAGTDPAPTSSINPLSYHSAAPVTPVQSRPLGAPVAQYSSPATQASRVAAASPPRVSQAVAGWSAAGGTPVSVGPGESASVLANRYGVPVEALVKANGLASAAQVQPGTRIVIPVYNAVGGAAAARVAQAEAAAPAPVRAAESHAQKIKLLKGAPETRLANASEKAQRQTAEKAAAMTHAGKVAVEQESARAAKAAKVAEAPVKTLVAEAPRKVVVAKTEAVAAQPVKTAVLTKQDAARQAKTETPAQETAKAEPEDAAGAPADAAKAGGANPEFRWPARGRIIQAFKLGGNDGINIAVPEGTSVKAAESGVVAYAGNELKGYGNLILIRHPNGFVSAYANNGDIEVKRGETVKRGQVIAKSGQSGNVASPQLHFELRKGATPVDPTLYLAGL</sequence>
<feature type="region of interest" description="Disordered" evidence="2">
    <location>
        <begin position="40"/>
        <end position="64"/>
    </location>
</feature>
<evidence type="ECO:0000256" key="2">
    <source>
        <dbReference type="SAM" id="MobiDB-lite"/>
    </source>
</evidence>
<feature type="chain" id="PRO_5020820835" evidence="3">
    <location>
        <begin position="23"/>
        <end position="439"/>
    </location>
</feature>
<keyword evidence="3" id="KW-0732">Signal</keyword>
<accession>A0A4U8Z5P7</accession>
<dbReference type="RefSeq" id="WP_134491815.1">
    <property type="nucleotide sequence ID" value="NZ_CP139089.1"/>
</dbReference>
<feature type="compositionally biased region" description="Low complexity" evidence="2">
    <location>
        <begin position="304"/>
        <end position="317"/>
    </location>
</feature>
<evidence type="ECO:0000256" key="1">
    <source>
        <dbReference type="ARBA" id="ARBA00038420"/>
    </source>
</evidence>
<dbReference type="CDD" id="cd00118">
    <property type="entry name" value="LysM"/>
    <property type="match status" value="1"/>
</dbReference>
<reference evidence="5 6" key="1">
    <citation type="submission" date="2019-03" db="EMBL/GenBank/DDBJ databases">
        <authorList>
            <person name="Kox A.R. M."/>
        </authorList>
    </citation>
    <scope>NUCLEOTIDE SEQUENCE [LARGE SCALE GENOMIC DNA]</scope>
    <source>
        <strain evidence="5">MTUNDRAET4 annotated genome</strain>
    </source>
</reference>
<dbReference type="PANTHER" id="PTHR21666:SF263">
    <property type="entry name" value="MUREIN HYDROLASE ACTIVATOR NLPD"/>
    <property type="match status" value="1"/>
</dbReference>
<feature type="domain" description="LysM" evidence="4">
    <location>
        <begin position="115"/>
        <end position="159"/>
    </location>
</feature>
<dbReference type="InterPro" id="IPR036779">
    <property type="entry name" value="LysM_dom_sf"/>
</dbReference>
<feature type="signal peptide" evidence="3">
    <location>
        <begin position="1"/>
        <end position="22"/>
    </location>
</feature>
<feature type="region of interest" description="Disordered" evidence="2">
    <location>
        <begin position="283"/>
        <end position="320"/>
    </location>
</feature>
<dbReference type="InterPro" id="IPR016047">
    <property type="entry name" value="M23ase_b-sheet_dom"/>
</dbReference>
<proteinExistence type="inferred from homology"/>
<dbReference type="SUPFAM" id="SSF51261">
    <property type="entry name" value="Duplicated hybrid motif"/>
    <property type="match status" value="1"/>
</dbReference>